<comment type="caution">
    <text evidence="2">The sequence shown here is derived from an EMBL/GenBank/DDBJ whole genome shotgun (WGS) entry which is preliminary data.</text>
</comment>
<dbReference type="Proteomes" id="UP001556098">
    <property type="component" value="Unassembled WGS sequence"/>
</dbReference>
<dbReference type="Pfam" id="PF04519">
    <property type="entry name" value="Bactofilin"/>
    <property type="match status" value="1"/>
</dbReference>
<evidence type="ECO:0000313" key="2">
    <source>
        <dbReference type="EMBL" id="MEW9922140.1"/>
    </source>
</evidence>
<reference evidence="2 3" key="1">
    <citation type="submission" date="2024-07" db="EMBL/GenBank/DDBJ databases">
        <title>Marimonas sp.nov., isolated from tidal-flat sediment.</title>
        <authorList>
            <person name="Jayan J.N."/>
            <person name="Lee S.S."/>
        </authorList>
    </citation>
    <scope>NUCLEOTIDE SEQUENCE [LARGE SCALE GENOMIC DNA]</scope>
    <source>
        <strain evidence="2 3">MJW-29</strain>
    </source>
</reference>
<accession>A0ABV3RT57</accession>
<proteinExistence type="inferred from homology"/>
<evidence type="ECO:0000256" key="1">
    <source>
        <dbReference type="ARBA" id="ARBA00044755"/>
    </source>
</evidence>
<evidence type="ECO:0000313" key="3">
    <source>
        <dbReference type="Proteomes" id="UP001556098"/>
    </source>
</evidence>
<dbReference type="EMBL" id="JBFNXX010000032">
    <property type="protein sequence ID" value="MEW9922140.1"/>
    <property type="molecule type" value="Genomic_DNA"/>
</dbReference>
<dbReference type="PANTHER" id="PTHR35024:SF4">
    <property type="entry name" value="POLYMER-FORMING CYTOSKELETAL PROTEIN"/>
    <property type="match status" value="1"/>
</dbReference>
<sequence>MTSVIEEELTLEGNITSKEGTVEVKGKVLGNVVAASVVLHQRGAIDGALTATSVSLEGSYQGSLKCEDLRVASTATVKGDVSSRTMTTESGAKLVGKVNIGG</sequence>
<dbReference type="InterPro" id="IPR007607">
    <property type="entry name" value="BacA/B"/>
</dbReference>
<gene>
    <name evidence="2" type="ORF">AB2B41_21245</name>
</gene>
<comment type="similarity">
    <text evidence="1">Belongs to the bactofilin family.</text>
</comment>
<dbReference type="RefSeq" id="WP_367879835.1">
    <property type="nucleotide sequence ID" value="NZ_JBFNXX010000032.1"/>
</dbReference>
<name>A0ABV3RT57_9RHOB</name>
<dbReference type="PANTHER" id="PTHR35024">
    <property type="entry name" value="HYPOTHETICAL CYTOSOLIC PROTEIN"/>
    <property type="match status" value="1"/>
</dbReference>
<keyword evidence="3" id="KW-1185">Reference proteome</keyword>
<organism evidence="2 3">
    <name type="scientific">Sulfitobacter sediminis</name>
    <dbReference type="NCBI Taxonomy" id="3234186"/>
    <lineage>
        <taxon>Bacteria</taxon>
        <taxon>Pseudomonadati</taxon>
        <taxon>Pseudomonadota</taxon>
        <taxon>Alphaproteobacteria</taxon>
        <taxon>Rhodobacterales</taxon>
        <taxon>Roseobacteraceae</taxon>
        <taxon>Sulfitobacter</taxon>
    </lineage>
</organism>
<protein>
    <submittedName>
        <fullName evidence="2">Polymer-forming cytoskeletal protein</fullName>
    </submittedName>
</protein>